<dbReference type="Pfam" id="PF00118">
    <property type="entry name" value="Cpn60_TCP1"/>
    <property type="match status" value="1"/>
</dbReference>
<evidence type="ECO:0000256" key="1">
    <source>
        <dbReference type="ARBA" id="ARBA00006607"/>
    </source>
</evidence>
<reference evidence="4 5" key="1">
    <citation type="submission" date="2020-09" db="EMBL/GenBank/DDBJ databases">
        <title>De no assembly of potato wild relative species, Solanum commersonii.</title>
        <authorList>
            <person name="Cho K."/>
        </authorList>
    </citation>
    <scope>NUCLEOTIDE SEQUENCE [LARGE SCALE GENOMIC DNA]</scope>
    <source>
        <strain evidence="4">LZ3.2</strain>
        <tissue evidence="4">Leaf</tissue>
    </source>
</reference>
<dbReference type="InterPro" id="IPR027409">
    <property type="entry name" value="GroEL-like_apical_dom_sf"/>
</dbReference>
<name>A0A9J5YXU1_SOLCO</name>
<keyword evidence="5" id="KW-1185">Reference proteome</keyword>
<dbReference type="Gene3D" id="1.10.560.10">
    <property type="entry name" value="GroEL-like equatorial domain"/>
    <property type="match status" value="1"/>
</dbReference>
<evidence type="ECO:0000313" key="5">
    <source>
        <dbReference type="Proteomes" id="UP000824120"/>
    </source>
</evidence>
<sequence>MSCCLNHLPAITLKNGSVNRISKRVSCSMLNTRAMAKELYFNHDGSTTKKLLAGVDLVAELVGVTLGPKGRNVVLGNKYGPPKIVNDGETVLKEIQLDDPLEYVGVKLVREAGAKTNNLAGDGCTTSIVLARGLIAEGVKVTAMGANVVQVSRGIEKTAKALISELKLMSREVEDHELEDVAAVSAGNDYAIGNMISEALRQVGREGVVTIEKGNSTKTNLEVVEGMQFDRGYLSPYFVTDRQKRIAELHDCKLLLVDKKISNPKELVKILDNAVKEKYPVLIIAEGIEQDALAPVIRNKLRGVLKVAAIKAPSFGERKSHCLDDIAILTGGSDICKAEIVSFLYLPRSFLLVSPEPSIINTDVIVFKEMLWLKVSVSFMVEPTELDES</sequence>
<dbReference type="Proteomes" id="UP000824120">
    <property type="component" value="Chromosome 5"/>
</dbReference>
<dbReference type="PRINTS" id="PR00298">
    <property type="entry name" value="CHAPERONIN60"/>
</dbReference>
<dbReference type="SUPFAM" id="SSF52029">
    <property type="entry name" value="GroEL apical domain-like"/>
    <property type="match status" value="1"/>
</dbReference>
<dbReference type="InterPro" id="IPR002423">
    <property type="entry name" value="Cpn60/GroEL/TCP-1"/>
</dbReference>
<dbReference type="GO" id="GO:0005524">
    <property type="term" value="F:ATP binding"/>
    <property type="evidence" value="ECO:0007669"/>
    <property type="project" value="InterPro"/>
</dbReference>
<organism evidence="4 5">
    <name type="scientific">Solanum commersonii</name>
    <name type="common">Commerson's wild potato</name>
    <name type="synonym">Commerson's nightshade</name>
    <dbReference type="NCBI Taxonomy" id="4109"/>
    <lineage>
        <taxon>Eukaryota</taxon>
        <taxon>Viridiplantae</taxon>
        <taxon>Streptophyta</taxon>
        <taxon>Embryophyta</taxon>
        <taxon>Tracheophyta</taxon>
        <taxon>Spermatophyta</taxon>
        <taxon>Magnoliopsida</taxon>
        <taxon>eudicotyledons</taxon>
        <taxon>Gunneridae</taxon>
        <taxon>Pentapetalae</taxon>
        <taxon>asterids</taxon>
        <taxon>lamiids</taxon>
        <taxon>Solanales</taxon>
        <taxon>Solanaceae</taxon>
        <taxon>Solanoideae</taxon>
        <taxon>Solaneae</taxon>
        <taxon>Solanum</taxon>
    </lineage>
</organism>
<accession>A0A9J5YXU1</accession>
<dbReference type="PANTHER" id="PTHR45633">
    <property type="entry name" value="60 KDA HEAT SHOCK PROTEIN, MITOCHONDRIAL"/>
    <property type="match status" value="1"/>
</dbReference>
<dbReference type="GO" id="GO:0042026">
    <property type="term" value="P:protein refolding"/>
    <property type="evidence" value="ECO:0007669"/>
    <property type="project" value="InterPro"/>
</dbReference>
<dbReference type="FunFam" id="3.50.7.10:FF:000001">
    <property type="entry name" value="60 kDa chaperonin"/>
    <property type="match status" value="1"/>
</dbReference>
<dbReference type="GO" id="GO:0140662">
    <property type="term" value="F:ATP-dependent protein folding chaperone"/>
    <property type="evidence" value="ECO:0007669"/>
    <property type="project" value="InterPro"/>
</dbReference>
<keyword evidence="2" id="KW-0143">Chaperone</keyword>
<dbReference type="SUPFAM" id="SSF48592">
    <property type="entry name" value="GroEL equatorial domain-like"/>
    <property type="match status" value="1"/>
</dbReference>
<dbReference type="EMBL" id="JACXVP010000005">
    <property type="protein sequence ID" value="KAG5603702.1"/>
    <property type="molecule type" value="Genomic_DNA"/>
</dbReference>
<evidence type="ECO:0000313" key="4">
    <source>
        <dbReference type="EMBL" id="KAG5603702.1"/>
    </source>
</evidence>
<dbReference type="InterPro" id="IPR001844">
    <property type="entry name" value="Cpn60/GroEL"/>
</dbReference>
<evidence type="ECO:0000256" key="3">
    <source>
        <dbReference type="RuleBase" id="RU000418"/>
    </source>
</evidence>
<dbReference type="AlphaFoldDB" id="A0A9J5YXU1"/>
<proteinExistence type="inferred from homology"/>
<dbReference type="InterPro" id="IPR027410">
    <property type="entry name" value="TCP-1-like_intermed_sf"/>
</dbReference>
<gene>
    <name evidence="4" type="ORF">H5410_025194</name>
</gene>
<comment type="similarity">
    <text evidence="1 3">Belongs to the chaperonin (HSP60) family.</text>
</comment>
<dbReference type="Gene3D" id="3.50.7.10">
    <property type="entry name" value="GroEL"/>
    <property type="match status" value="1"/>
</dbReference>
<dbReference type="NCBIfam" id="NF009487">
    <property type="entry name" value="PRK12849.1"/>
    <property type="match status" value="1"/>
</dbReference>
<dbReference type="OrthoDB" id="1733909at2759"/>
<evidence type="ECO:0000256" key="2">
    <source>
        <dbReference type="ARBA" id="ARBA00023186"/>
    </source>
</evidence>
<protein>
    <submittedName>
        <fullName evidence="4">Uncharacterized protein</fullName>
    </submittedName>
</protein>
<dbReference type="Gene3D" id="3.30.260.10">
    <property type="entry name" value="TCP-1-like chaperonin intermediate domain"/>
    <property type="match status" value="1"/>
</dbReference>
<dbReference type="InterPro" id="IPR027413">
    <property type="entry name" value="GROEL-like_equatorial_sf"/>
</dbReference>
<comment type="caution">
    <text evidence="4">The sequence shown here is derived from an EMBL/GenBank/DDBJ whole genome shotgun (WGS) entry which is preliminary data.</text>
</comment>